<dbReference type="CDD" id="cd06577">
    <property type="entry name" value="PASTA_pknB"/>
    <property type="match status" value="3"/>
</dbReference>
<keyword evidence="2" id="KW-0723">Serine/threonine-protein kinase</keyword>
<dbReference type="EMBL" id="JADBEL010000002">
    <property type="protein sequence ID" value="MBE1553510.1"/>
    <property type="molecule type" value="Genomic_DNA"/>
</dbReference>
<feature type="domain" description="PASTA" evidence="16">
    <location>
        <begin position="352"/>
        <end position="419"/>
    </location>
</feature>
<dbReference type="Pfam" id="PF00069">
    <property type="entry name" value="Pkinase"/>
    <property type="match status" value="1"/>
</dbReference>
<dbReference type="InterPro" id="IPR008271">
    <property type="entry name" value="Ser/Thr_kinase_AS"/>
</dbReference>
<dbReference type="SUPFAM" id="SSF56112">
    <property type="entry name" value="Protein kinase-like (PK-like)"/>
    <property type="match status" value="1"/>
</dbReference>
<evidence type="ECO:0000256" key="4">
    <source>
        <dbReference type="ARBA" id="ARBA00022679"/>
    </source>
</evidence>
<feature type="transmembrane region" description="Helical" evidence="14">
    <location>
        <begin position="330"/>
        <end position="351"/>
    </location>
</feature>
<keyword evidence="14" id="KW-0472">Membrane</keyword>
<evidence type="ECO:0000256" key="11">
    <source>
        <dbReference type="ARBA" id="ARBA00060432"/>
    </source>
</evidence>
<comment type="subcellular location">
    <subcellularLocation>
        <location evidence="11">Spore membrane</location>
        <topology evidence="11">Single-pass type II membrane protein</topology>
    </subcellularLocation>
</comment>
<dbReference type="Gene3D" id="1.10.510.10">
    <property type="entry name" value="Transferase(Phosphotransferase) domain 1"/>
    <property type="match status" value="1"/>
</dbReference>
<feature type="binding site" evidence="13">
    <location>
        <position position="39"/>
    </location>
    <ligand>
        <name>ATP</name>
        <dbReference type="ChEBI" id="CHEBI:30616"/>
    </ligand>
</feature>
<dbReference type="NCBIfam" id="NF033483">
    <property type="entry name" value="PknB_PASTA_kin"/>
    <property type="match status" value="1"/>
</dbReference>
<feature type="domain" description="PASTA" evidence="16">
    <location>
        <begin position="420"/>
        <end position="486"/>
    </location>
</feature>
<sequence length="654" mass="73242">MIGSRIGGRYEIIKIIGDGGMSRVYLAHDIILNRDVAIKVLNYDFANEEELKRRFQREALSATSLTHPHIVDIFDVGEEGKLHYLVMEYIEGQTLKKFIKTNGPLKPERALPIMRQLVSAISNAHHNGIVHRDIKPQNILMDPDGNVKITDFGIAMALSASDHTKTNSVIGTVHYLSPEQARGGMATKKSDIYSLGIVLYELLTGELPFSAESAVAIALKHLQEETPSVRALFPTIPQSVENVILKATAKDATYRYRSADEMVDDLLTVLSLERANEEKLSIPFDDDRTRSIPVVNEMSKFTSIESTKKIEPVTLEQPPVAVKKRKKWPIIAGSIGGIIILLLLLFISGILGPKQVEIPKVEGMEETKAVNLLEEKGFKADERMEQPSDEFEKGIVISTVPEVGKKRDKGTSVKLFVSTGKETMELEDYTGRDYTQIYSLLASYGFKVDSEEEFNDEPTGTILKQNHEKGSELIPSETDILFTVSKGPDEQELESLENYDKDRLHDYEKTSGFKIIVVGEKHSATIEAGHVLSQRPSARTKIAKGGKVEVVMSKGVEKKPVKSIFKTVTIEYKPEVMDAYEDEEGNWIEPELVPQQIRIYVQDKTHTMADPVEEFTITENTVKQIKIELEEGQRGAYKITRDSTIIAEEPVQLQ</sequence>
<feature type="domain" description="Protein kinase" evidence="15">
    <location>
        <begin position="10"/>
        <end position="267"/>
    </location>
</feature>
<evidence type="ECO:0000256" key="14">
    <source>
        <dbReference type="SAM" id="Phobius"/>
    </source>
</evidence>
<evidence type="ECO:0000256" key="7">
    <source>
        <dbReference type="ARBA" id="ARBA00022840"/>
    </source>
</evidence>
<dbReference type="PANTHER" id="PTHR43289:SF34">
    <property type="entry name" value="SERINE_THREONINE-PROTEIN KINASE YBDM-RELATED"/>
    <property type="match status" value="1"/>
</dbReference>
<dbReference type="Gene3D" id="3.30.10.20">
    <property type="match status" value="3"/>
</dbReference>
<dbReference type="Gene3D" id="3.30.200.20">
    <property type="entry name" value="Phosphorylase Kinase, domain 1"/>
    <property type="match status" value="1"/>
</dbReference>
<evidence type="ECO:0000256" key="1">
    <source>
        <dbReference type="ARBA" id="ARBA00012513"/>
    </source>
</evidence>
<dbReference type="InterPro" id="IPR005543">
    <property type="entry name" value="PASTA_dom"/>
</dbReference>
<dbReference type="InterPro" id="IPR000719">
    <property type="entry name" value="Prot_kinase_dom"/>
</dbReference>
<keyword evidence="7 13" id="KW-0067">ATP-binding</keyword>
<gene>
    <name evidence="17" type="ORF">H4683_000584</name>
</gene>
<dbReference type="PROSITE" id="PS00107">
    <property type="entry name" value="PROTEIN_KINASE_ATP"/>
    <property type="match status" value="1"/>
</dbReference>
<dbReference type="FunFam" id="1.10.510.10:FF:000021">
    <property type="entry name" value="Serine/threonine protein kinase"/>
    <property type="match status" value="1"/>
</dbReference>
<evidence type="ECO:0000256" key="5">
    <source>
        <dbReference type="ARBA" id="ARBA00022741"/>
    </source>
</evidence>
<reference evidence="17" key="1">
    <citation type="submission" date="2020-10" db="EMBL/GenBank/DDBJ databases">
        <title>Genomic Encyclopedia of Type Strains, Phase IV (KMG-IV): sequencing the most valuable type-strain genomes for metagenomic binning, comparative biology and taxonomic classification.</title>
        <authorList>
            <person name="Goeker M."/>
        </authorList>
    </citation>
    <scope>NUCLEOTIDE SEQUENCE</scope>
    <source>
        <strain evidence="17">DSM 13886</strain>
    </source>
</reference>
<dbReference type="Gene3D" id="2.60.40.2560">
    <property type="match status" value="1"/>
</dbReference>
<keyword evidence="18" id="KW-1185">Reference proteome</keyword>
<protein>
    <recommendedName>
        <fullName evidence="12">Serine/threonine-protein kinase PrkC</fullName>
        <ecNumber evidence="1">2.7.11.1</ecNumber>
    </recommendedName>
</protein>
<dbReference type="SMART" id="SM00740">
    <property type="entry name" value="PASTA"/>
    <property type="match status" value="3"/>
</dbReference>
<dbReference type="GO" id="GO:0009847">
    <property type="term" value="P:spore germination"/>
    <property type="evidence" value="ECO:0007669"/>
    <property type="project" value="UniProtKB-ARBA"/>
</dbReference>
<dbReference type="PROSITE" id="PS00108">
    <property type="entry name" value="PROTEIN_KINASE_ST"/>
    <property type="match status" value="1"/>
</dbReference>
<keyword evidence="8" id="KW-0735">Signal-anchor</keyword>
<keyword evidence="14" id="KW-1133">Transmembrane helix</keyword>
<dbReference type="InterPro" id="IPR017441">
    <property type="entry name" value="Protein_kinase_ATP_BS"/>
</dbReference>
<proteinExistence type="predicted"/>
<accession>A0A927MFH8</accession>
<comment type="caution">
    <text evidence="17">The sequence shown here is derived from an EMBL/GenBank/DDBJ whole genome shotgun (WGS) entry which is preliminary data.</text>
</comment>
<dbReference type="GO" id="GO:0005524">
    <property type="term" value="F:ATP binding"/>
    <property type="evidence" value="ECO:0007669"/>
    <property type="project" value="UniProtKB-UniRule"/>
</dbReference>
<dbReference type="PROSITE" id="PS50011">
    <property type="entry name" value="PROTEIN_KINASE_DOM"/>
    <property type="match status" value="1"/>
</dbReference>
<evidence type="ECO:0000256" key="8">
    <source>
        <dbReference type="ARBA" id="ARBA00022968"/>
    </source>
</evidence>
<dbReference type="PANTHER" id="PTHR43289">
    <property type="entry name" value="MITOGEN-ACTIVATED PROTEIN KINASE KINASE KINASE 20-RELATED"/>
    <property type="match status" value="1"/>
</dbReference>
<keyword evidence="4 17" id="KW-0808">Transferase</keyword>
<name>A0A927MFH8_9BACL</name>
<evidence type="ECO:0000256" key="10">
    <source>
        <dbReference type="ARBA" id="ARBA00048679"/>
    </source>
</evidence>
<dbReference type="Pfam" id="PF21160">
    <property type="entry name" value="PrkC-like_PASTA-like"/>
    <property type="match status" value="1"/>
</dbReference>
<dbReference type="RefSeq" id="WP_192597326.1">
    <property type="nucleotide sequence ID" value="NZ_JADBEL010000002.1"/>
</dbReference>
<comment type="catalytic activity">
    <reaction evidence="9">
        <text>L-threonyl-[protein] + ATP = O-phospho-L-threonyl-[protein] + ADP + H(+)</text>
        <dbReference type="Rhea" id="RHEA:46608"/>
        <dbReference type="Rhea" id="RHEA-COMP:11060"/>
        <dbReference type="Rhea" id="RHEA-COMP:11605"/>
        <dbReference type="ChEBI" id="CHEBI:15378"/>
        <dbReference type="ChEBI" id="CHEBI:30013"/>
        <dbReference type="ChEBI" id="CHEBI:30616"/>
        <dbReference type="ChEBI" id="CHEBI:61977"/>
        <dbReference type="ChEBI" id="CHEBI:456216"/>
        <dbReference type="EC" id="2.7.11.1"/>
    </reaction>
</comment>
<dbReference type="EC" id="2.7.11.1" evidence="1"/>
<dbReference type="GO" id="GO:0071224">
    <property type="term" value="P:cellular response to peptidoglycan"/>
    <property type="evidence" value="ECO:0007669"/>
    <property type="project" value="UniProtKB-ARBA"/>
</dbReference>
<dbReference type="SMART" id="SM00220">
    <property type="entry name" value="S_TKc"/>
    <property type="match status" value="1"/>
</dbReference>
<evidence type="ECO:0000256" key="12">
    <source>
        <dbReference type="ARBA" id="ARBA00070041"/>
    </source>
</evidence>
<organism evidence="17 18">
    <name type="scientific">Sporosarcina limicola</name>
    <dbReference type="NCBI Taxonomy" id="34101"/>
    <lineage>
        <taxon>Bacteria</taxon>
        <taxon>Bacillati</taxon>
        <taxon>Bacillota</taxon>
        <taxon>Bacilli</taxon>
        <taxon>Bacillales</taxon>
        <taxon>Caryophanaceae</taxon>
        <taxon>Sporosarcina</taxon>
    </lineage>
</organism>
<evidence type="ECO:0000259" key="16">
    <source>
        <dbReference type="PROSITE" id="PS51178"/>
    </source>
</evidence>
<dbReference type="GO" id="GO:0004674">
    <property type="term" value="F:protein serine/threonine kinase activity"/>
    <property type="evidence" value="ECO:0007669"/>
    <property type="project" value="UniProtKB-KW"/>
</dbReference>
<evidence type="ECO:0000256" key="3">
    <source>
        <dbReference type="ARBA" id="ARBA00022544"/>
    </source>
</evidence>
<dbReference type="PROSITE" id="PS51178">
    <property type="entry name" value="PASTA"/>
    <property type="match status" value="2"/>
</dbReference>
<evidence type="ECO:0000256" key="13">
    <source>
        <dbReference type="PROSITE-ProRule" id="PRU10141"/>
    </source>
</evidence>
<dbReference type="AlphaFoldDB" id="A0A927MFH8"/>
<keyword evidence="5 13" id="KW-0547">Nucleotide-binding</keyword>
<comment type="catalytic activity">
    <reaction evidence="10">
        <text>L-seryl-[protein] + ATP = O-phospho-L-seryl-[protein] + ADP + H(+)</text>
        <dbReference type="Rhea" id="RHEA:17989"/>
        <dbReference type="Rhea" id="RHEA-COMP:9863"/>
        <dbReference type="Rhea" id="RHEA-COMP:11604"/>
        <dbReference type="ChEBI" id="CHEBI:15378"/>
        <dbReference type="ChEBI" id="CHEBI:29999"/>
        <dbReference type="ChEBI" id="CHEBI:30616"/>
        <dbReference type="ChEBI" id="CHEBI:83421"/>
        <dbReference type="ChEBI" id="CHEBI:456216"/>
        <dbReference type="EC" id="2.7.11.1"/>
    </reaction>
</comment>
<dbReference type="GO" id="GO:0007165">
    <property type="term" value="P:signal transduction"/>
    <property type="evidence" value="ECO:0007669"/>
    <property type="project" value="UniProtKB-ARBA"/>
</dbReference>
<evidence type="ECO:0000256" key="6">
    <source>
        <dbReference type="ARBA" id="ARBA00022777"/>
    </source>
</evidence>
<dbReference type="Pfam" id="PF03793">
    <property type="entry name" value="PASTA"/>
    <property type="match status" value="3"/>
</dbReference>
<keyword evidence="6 17" id="KW-0418">Kinase</keyword>
<evidence type="ECO:0000256" key="2">
    <source>
        <dbReference type="ARBA" id="ARBA00022527"/>
    </source>
</evidence>
<dbReference type="Proteomes" id="UP000658225">
    <property type="component" value="Unassembled WGS sequence"/>
</dbReference>
<dbReference type="FunFam" id="3.30.200.20:FF:000035">
    <property type="entry name" value="Serine/threonine protein kinase Stk1"/>
    <property type="match status" value="1"/>
</dbReference>
<keyword evidence="3" id="KW-0309">Germination</keyword>
<evidence type="ECO:0000313" key="18">
    <source>
        <dbReference type="Proteomes" id="UP000658225"/>
    </source>
</evidence>
<evidence type="ECO:0000259" key="15">
    <source>
        <dbReference type="PROSITE" id="PS50011"/>
    </source>
</evidence>
<dbReference type="InterPro" id="IPR011009">
    <property type="entry name" value="Kinase-like_dom_sf"/>
</dbReference>
<keyword evidence="14" id="KW-0812">Transmembrane</keyword>
<evidence type="ECO:0000313" key="17">
    <source>
        <dbReference type="EMBL" id="MBE1553510.1"/>
    </source>
</evidence>
<dbReference type="CDD" id="cd14014">
    <property type="entry name" value="STKc_PknB_like"/>
    <property type="match status" value="1"/>
</dbReference>
<evidence type="ECO:0000256" key="9">
    <source>
        <dbReference type="ARBA" id="ARBA00047899"/>
    </source>
</evidence>